<dbReference type="RefSeq" id="WP_188665548.1">
    <property type="nucleotide sequence ID" value="NZ_BMHV01000018.1"/>
</dbReference>
<name>A0A917C2N3_9PROT</name>
<evidence type="ECO:0000256" key="1">
    <source>
        <dbReference type="SAM" id="MobiDB-lite"/>
    </source>
</evidence>
<feature type="region of interest" description="Disordered" evidence="1">
    <location>
        <begin position="208"/>
        <end position="306"/>
    </location>
</feature>
<dbReference type="Proteomes" id="UP000632498">
    <property type="component" value="Unassembled WGS sequence"/>
</dbReference>
<dbReference type="SUPFAM" id="SSF141868">
    <property type="entry name" value="EAL domain-like"/>
    <property type="match status" value="1"/>
</dbReference>
<proteinExistence type="predicted"/>
<dbReference type="EMBL" id="BMHV01000018">
    <property type="protein sequence ID" value="GGF69277.1"/>
    <property type="molecule type" value="Genomic_DNA"/>
</dbReference>
<gene>
    <name evidence="2" type="ORF">GCM10011332_24330</name>
</gene>
<evidence type="ECO:0000313" key="2">
    <source>
        <dbReference type="EMBL" id="GGF69277.1"/>
    </source>
</evidence>
<accession>A0A917C2N3</accession>
<sequence length="551" mass="61703">MVGLFQTIMDQIFGSASPPPDMLADDGGLAEFAKQYAAQMEEEKKFGKKPSVSGDDVIHIQHGRHGARAYLLDTSAFRKALVKELRPSIPPVTEGILKTRCGEKGVGYMHVDAFYAFHIHKNDAVEEYNAALGIIDEIGARLLGDRYTSGERKPDIPMTRVLPQDIVNPDGTFNIQRAKKAIKLVVEKNISGPTDTNWQDGKISIEATDPTQYVPLPPRPAKKDYGDWTTQPTRARPTETNLTPSTPTKNNPPPAQQWQSTIGQKAQHSHEAKTARSWLDTPQPSPANTAAERQAQTLPPKSLGVQPTRLRQLGDVVLAFHPTWQRHTERIDCYVGFAFRHQDNTLFKGDQFYPASAPAKTIHRIDKAIAKQGVQHLEHTSQLDQKTIFLPFHLESILAEKKASPLNPLHNLPEQMRHRLRIEIIGLGQLKSTEALFKALQLHQNDLPHIGIQIENQDIPRDILENEAISFVSYDMSLSSPNTHHTSHLSAIAKMAHKYKKHLCTWGVKNKQDIERALQEQSAYLNGRGLARDMRKPGKIIPLPASRMLLD</sequence>
<feature type="compositionally biased region" description="Polar residues" evidence="1">
    <location>
        <begin position="256"/>
        <end position="266"/>
    </location>
</feature>
<evidence type="ECO:0000313" key="3">
    <source>
        <dbReference type="Proteomes" id="UP000632498"/>
    </source>
</evidence>
<feature type="compositionally biased region" description="Low complexity" evidence="1">
    <location>
        <begin position="240"/>
        <end position="249"/>
    </location>
</feature>
<dbReference type="Gene3D" id="3.20.20.450">
    <property type="entry name" value="EAL domain"/>
    <property type="match status" value="1"/>
</dbReference>
<dbReference type="AlphaFoldDB" id="A0A917C2N3"/>
<dbReference type="InterPro" id="IPR035919">
    <property type="entry name" value="EAL_sf"/>
</dbReference>
<reference evidence="2" key="2">
    <citation type="submission" date="2020-09" db="EMBL/GenBank/DDBJ databases">
        <authorList>
            <person name="Sun Q."/>
            <person name="Zhou Y."/>
        </authorList>
    </citation>
    <scope>NUCLEOTIDE SEQUENCE</scope>
    <source>
        <strain evidence="2">CGMCC 1.15254</strain>
    </source>
</reference>
<comment type="caution">
    <text evidence="2">The sequence shown here is derived from an EMBL/GenBank/DDBJ whole genome shotgun (WGS) entry which is preliminary data.</text>
</comment>
<reference evidence="2" key="1">
    <citation type="journal article" date="2014" name="Int. J. Syst. Evol. Microbiol.">
        <title>Complete genome sequence of Corynebacterium casei LMG S-19264T (=DSM 44701T), isolated from a smear-ripened cheese.</title>
        <authorList>
            <consortium name="US DOE Joint Genome Institute (JGI-PGF)"/>
            <person name="Walter F."/>
            <person name="Albersmeier A."/>
            <person name="Kalinowski J."/>
            <person name="Ruckert C."/>
        </authorList>
    </citation>
    <scope>NUCLEOTIDE SEQUENCE</scope>
    <source>
        <strain evidence="2">CGMCC 1.15254</strain>
    </source>
</reference>
<keyword evidence="3" id="KW-1185">Reference proteome</keyword>
<protein>
    <submittedName>
        <fullName evidence="2">Uncharacterized protein</fullName>
    </submittedName>
</protein>
<organism evidence="2 3">
    <name type="scientific">Terasakiella brassicae</name>
    <dbReference type="NCBI Taxonomy" id="1634917"/>
    <lineage>
        <taxon>Bacteria</taxon>
        <taxon>Pseudomonadati</taxon>
        <taxon>Pseudomonadota</taxon>
        <taxon>Alphaproteobacteria</taxon>
        <taxon>Rhodospirillales</taxon>
        <taxon>Terasakiellaceae</taxon>
        <taxon>Terasakiella</taxon>
    </lineage>
</organism>